<evidence type="ECO:0000259" key="7">
    <source>
        <dbReference type="PROSITE" id="PS50045"/>
    </source>
</evidence>
<accession>A0A932CM72</accession>
<dbReference type="Gene3D" id="3.30.450.40">
    <property type="match status" value="1"/>
</dbReference>
<dbReference type="Pfam" id="PF13185">
    <property type="entry name" value="GAF_2"/>
    <property type="match status" value="1"/>
</dbReference>
<dbReference type="CDD" id="cd00009">
    <property type="entry name" value="AAA"/>
    <property type="match status" value="1"/>
</dbReference>
<dbReference type="SMART" id="SM00382">
    <property type="entry name" value="AAA"/>
    <property type="match status" value="1"/>
</dbReference>
<dbReference type="PROSITE" id="PS50045">
    <property type="entry name" value="SIGMA54_INTERACT_4"/>
    <property type="match status" value="1"/>
</dbReference>
<evidence type="ECO:0000256" key="4">
    <source>
        <dbReference type="ARBA" id="ARBA00023125"/>
    </source>
</evidence>
<dbReference type="InterPro" id="IPR003018">
    <property type="entry name" value="GAF"/>
</dbReference>
<organism evidence="8 9">
    <name type="scientific">Tectimicrobiota bacterium</name>
    <dbReference type="NCBI Taxonomy" id="2528274"/>
    <lineage>
        <taxon>Bacteria</taxon>
        <taxon>Pseudomonadati</taxon>
        <taxon>Nitrospinota/Tectimicrobiota group</taxon>
        <taxon>Candidatus Tectimicrobiota</taxon>
    </lineage>
</organism>
<dbReference type="Gene3D" id="3.40.50.300">
    <property type="entry name" value="P-loop containing nucleotide triphosphate hydrolases"/>
    <property type="match status" value="1"/>
</dbReference>
<dbReference type="SUPFAM" id="SSF46689">
    <property type="entry name" value="Homeodomain-like"/>
    <property type="match status" value="1"/>
</dbReference>
<dbReference type="Pfam" id="PF02954">
    <property type="entry name" value="HTH_8"/>
    <property type="match status" value="1"/>
</dbReference>
<evidence type="ECO:0000256" key="1">
    <source>
        <dbReference type="ARBA" id="ARBA00022741"/>
    </source>
</evidence>
<evidence type="ECO:0000256" key="2">
    <source>
        <dbReference type="ARBA" id="ARBA00022840"/>
    </source>
</evidence>
<dbReference type="PROSITE" id="PS00688">
    <property type="entry name" value="SIGMA54_INTERACT_3"/>
    <property type="match status" value="1"/>
</dbReference>
<comment type="caution">
    <text evidence="8">The sequence shown here is derived from an EMBL/GenBank/DDBJ whole genome shotgun (WGS) entry which is preliminary data.</text>
</comment>
<evidence type="ECO:0000256" key="5">
    <source>
        <dbReference type="ARBA" id="ARBA00023163"/>
    </source>
</evidence>
<dbReference type="InterPro" id="IPR029016">
    <property type="entry name" value="GAF-like_dom_sf"/>
</dbReference>
<dbReference type="InterPro" id="IPR002078">
    <property type="entry name" value="Sigma_54_int"/>
</dbReference>
<dbReference type="InterPro" id="IPR025943">
    <property type="entry name" value="Sigma_54_int_dom_ATP-bd_2"/>
</dbReference>
<dbReference type="GO" id="GO:0005524">
    <property type="term" value="F:ATP binding"/>
    <property type="evidence" value="ECO:0007669"/>
    <property type="project" value="UniProtKB-KW"/>
</dbReference>
<dbReference type="Pfam" id="PF00158">
    <property type="entry name" value="Sigma54_activat"/>
    <property type="match status" value="1"/>
</dbReference>
<dbReference type="GO" id="GO:0006355">
    <property type="term" value="P:regulation of DNA-templated transcription"/>
    <property type="evidence" value="ECO:0007669"/>
    <property type="project" value="InterPro"/>
</dbReference>
<proteinExistence type="predicted"/>
<protein>
    <submittedName>
        <fullName evidence="8">Sigma 54-interacting transcriptional regulator</fullName>
    </submittedName>
</protein>
<dbReference type="FunFam" id="3.40.50.300:FF:000006">
    <property type="entry name" value="DNA-binding transcriptional regulator NtrC"/>
    <property type="match status" value="1"/>
</dbReference>
<keyword evidence="1" id="KW-0547">Nucleotide-binding</keyword>
<evidence type="ECO:0000313" key="9">
    <source>
        <dbReference type="Proteomes" id="UP000769766"/>
    </source>
</evidence>
<dbReference type="Pfam" id="PF25601">
    <property type="entry name" value="AAA_lid_14"/>
    <property type="match status" value="1"/>
</dbReference>
<evidence type="ECO:0000256" key="6">
    <source>
        <dbReference type="SAM" id="MobiDB-lite"/>
    </source>
</evidence>
<dbReference type="InterPro" id="IPR009057">
    <property type="entry name" value="Homeodomain-like_sf"/>
</dbReference>
<dbReference type="InterPro" id="IPR058031">
    <property type="entry name" value="AAA_lid_NorR"/>
</dbReference>
<gene>
    <name evidence="8" type="ORF">HYY20_02570</name>
</gene>
<dbReference type="GO" id="GO:0043565">
    <property type="term" value="F:sequence-specific DNA binding"/>
    <property type="evidence" value="ECO:0007669"/>
    <property type="project" value="InterPro"/>
</dbReference>
<keyword evidence="5" id="KW-0804">Transcription</keyword>
<dbReference type="EMBL" id="JACPRF010000076">
    <property type="protein sequence ID" value="MBI2875747.1"/>
    <property type="molecule type" value="Genomic_DNA"/>
</dbReference>
<dbReference type="InterPro" id="IPR027417">
    <property type="entry name" value="P-loop_NTPase"/>
</dbReference>
<evidence type="ECO:0000256" key="3">
    <source>
        <dbReference type="ARBA" id="ARBA00023015"/>
    </source>
</evidence>
<dbReference type="Gene3D" id="1.10.10.60">
    <property type="entry name" value="Homeodomain-like"/>
    <property type="match status" value="1"/>
</dbReference>
<dbReference type="Proteomes" id="UP000769766">
    <property type="component" value="Unassembled WGS sequence"/>
</dbReference>
<keyword evidence="4" id="KW-0238">DNA-binding</keyword>
<dbReference type="InterPro" id="IPR002197">
    <property type="entry name" value="HTH_Fis"/>
</dbReference>
<keyword evidence="2" id="KW-0067">ATP-binding</keyword>
<reference evidence="8" key="1">
    <citation type="submission" date="2020-07" db="EMBL/GenBank/DDBJ databases">
        <title>Huge and variable diversity of episymbiotic CPR bacteria and DPANN archaea in groundwater ecosystems.</title>
        <authorList>
            <person name="He C.Y."/>
            <person name="Keren R."/>
            <person name="Whittaker M."/>
            <person name="Farag I.F."/>
            <person name="Doudna J."/>
            <person name="Cate J.H.D."/>
            <person name="Banfield J.F."/>
        </authorList>
    </citation>
    <scope>NUCLEOTIDE SEQUENCE</scope>
    <source>
        <strain evidence="8">NC_groundwater_672_Ag_B-0.1um_62_36</strain>
    </source>
</reference>
<name>A0A932CM72_UNCTE</name>
<dbReference type="InterPro" id="IPR025944">
    <property type="entry name" value="Sigma_54_int_dom_CS"/>
</dbReference>
<dbReference type="Gene3D" id="1.10.8.60">
    <property type="match status" value="1"/>
</dbReference>
<feature type="domain" description="Sigma-54 factor interaction" evidence="7">
    <location>
        <begin position="213"/>
        <end position="442"/>
    </location>
</feature>
<dbReference type="AlphaFoldDB" id="A0A932CM72"/>
<dbReference type="SUPFAM" id="SSF52540">
    <property type="entry name" value="P-loop containing nucleoside triphosphate hydrolases"/>
    <property type="match status" value="1"/>
</dbReference>
<dbReference type="PANTHER" id="PTHR32071">
    <property type="entry name" value="TRANSCRIPTIONAL REGULATORY PROTEIN"/>
    <property type="match status" value="1"/>
</dbReference>
<feature type="region of interest" description="Disordered" evidence="6">
    <location>
        <begin position="459"/>
        <end position="479"/>
    </location>
</feature>
<sequence>MVLDVTERDLLSQLQAKTQRLSLLLEVSQSLSALTDLRELLRFIIRKNRELLRAEASSIILLDKEKNELFFLVADNTEDETERKLLDVRFPADKGVAGWVLQRGEATLIRQAQNDPRFYSQVDERSGFITRSLICVPLKTSQEIIGVMMVLNRIEGEFTEEDLELGQSLSGPIAIAIENVRLYEALKQAQSCLLAENLYLKQEVETRYRFDRIIGESPAIQEVFRLLERVIHSPVSVAIYGETGTGKELIARAIHGHGPRRERIFVAQNCGALPEALLESELFGHVKGAFTGAGTDKKGLFELADGGTIFLDEIGETSPSMQVKLLRVLEEREVRPVGGARSRKVDVRVICATHRDLEQEVREGRFRQDLYYRLNVFPILLPPLRERREDIPILAIHFLKQAADRAKKRIEGISPAALKLLIDYPYPGNVRELQNEIERAVLLADEECRITPDLLSVRIRGTKPPSSSEETAGKRTLRESLEEAERRLIHQALAGVQGNRTQAARTLGLTRQALQQKLRKYEIS</sequence>
<dbReference type="InterPro" id="IPR003593">
    <property type="entry name" value="AAA+_ATPase"/>
</dbReference>
<dbReference type="PROSITE" id="PS00676">
    <property type="entry name" value="SIGMA54_INTERACT_2"/>
    <property type="match status" value="1"/>
</dbReference>
<dbReference type="SUPFAM" id="SSF55781">
    <property type="entry name" value="GAF domain-like"/>
    <property type="match status" value="1"/>
</dbReference>
<keyword evidence="3" id="KW-0805">Transcription regulation</keyword>
<evidence type="ECO:0000313" key="8">
    <source>
        <dbReference type="EMBL" id="MBI2875747.1"/>
    </source>
</evidence>
<dbReference type="PRINTS" id="PR01590">
    <property type="entry name" value="HTHFIS"/>
</dbReference>
<dbReference type="SMART" id="SM00065">
    <property type="entry name" value="GAF"/>
    <property type="match status" value="1"/>
</dbReference>